<evidence type="ECO:0000256" key="8">
    <source>
        <dbReference type="SAM" id="Phobius"/>
    </source>
</evidence>
<dbReference type="InterPro" id="IPR002402">
    <property type="entry name" value="Cyt_P450_E_grp-II"/>
</dbReference>
<dbReference type="Pfam" id="PF00067">
    <property type="entry name" value="p450"/>
    <property type="match status" value="1"/>
</dbReference>
<keyword evidence="8" id="KW-1133">Transmembrane helix</keyword>
<keyword evidence="8" id="KW-0472">Membrane</keyword>
<dbReference type="GO" id="GO:0020037">
    <property type="term" value="F:heme binding"/>
    <property type="evidence" value="ECO:0007669"/>
    <property type="project" value="InterPro"/>
</dbReference>
<dbReference type="PRINTS" id="PR01239">
    <property type="entry name" value="EP450IICYP52"/>
</dbReference>
<evidence type="ECO:0000256" key="3">
    <source>
        <dbReference type="ARBA" id="ARBA00022617"/>
    </source>
</evidence>
<dbReference type="InterPro" id="IPR036396">
    <property type="entry name" value="Cyt_P450_sf"/>
</dbReference>
<evidence type="ECO:0000313" key="9">
    <source>
        <dbReference type="EMBL" id="CZT45666.1"/>
    </source>
</evidence>
<dbReference type="AlphaFoldDB" id="A0A1E1M986"/>
<comment type="similarity">
    <text evidence="2">Belongs to the cytochrome P450 family.</text>
</comment>
<keyword evidence="10" id="KW-1185">Reference proteome</keyword>
<reference evidence="10" key="1">
    <citation type="submission" date="2016-03" db="EMBL/GenBank/DDBJ databases">
        <authorList>
            <person name="Guldener U."/>
        </authorList>
    </citation>
    <scope>NUCLEOTIDE SEQUENCE [LARGE SCALE GENOMIC DNA]</scope>
</reference>
<dbReference type="InterPro" id="IPR001128">
    <property type="entry name" value="Cyt_P450"/>
</dbReference>
<dbReference type="PANTHER" id="PTHR24287">
    <property type="entry name" value="P450, PUTATIVE (EUROFUNG)-RELATED"/>
    <property type="match status" value="1"/>
</dbReference>
<evidence type="ECO:0000256" key="1">
    <source>
        <dbReference type="ARBA" id="ARBA00001971"/>
    </source>
</evidence>
<dbReference type="GO" id="GO:0016712">
    <property type="term" value="F:oxidoreductase activity, acting on paired donors, with incorporation or reduction of molecular oxygen, reduced flavin or flavoprotein as one donor, and incorporation of one atom of oxygen"/>
    <property type="evidence" value="ECO:0007669"/>
    <property type="project" value="InterPro"/>
</dbReference>
<dbReference type="InterPro" id="IPR002974">
    <property type="entry name" value="Cyt_P450_E_CYP52_ascomycetes"/>
</dbReference>
<dbReference type="SUPFAM" id="SSF48264">
    <property type="entry name" value="Cytochrome P450"/>
    <property type="match status" value="1"/>
</dbReference>
<keyword evidence="4" id="KW-0479">Metal-binding</keyword>
<protein>
    <submittedName>
        <fullName evidence="9">Related to n-alkane-inducible cytochrome P450</fullName>
    </submittedName>
</protein>
<dbReference type="EMBL" id="FJVC01000217">
    <property type="protein sequence ID" value="CZT45666.1"/>
    <property type="molecule type" value="Genomic_DNA"/>
</dbReference>
<evidence type="ECO:0000256" key="6">
    <source>
        <dbReference type="ARBA" id="ARBA00023004"/>
    </source>
</evidence>
<proteinExistence type="inferred from homology"/>
<keyword evidence="6" id="KW-0408">Iron</keyword>
<dbReference type="Proteomes" id="UP000177625">
    <property type="component" value="Unassembled WGS sequence"/>
</dbReference>
<evidence type="ECO:0000256" key="5">
    <source>
        <dbReference type="ARBA" id="ARBA00023002"/>
    </source>
</evidence>
<evidence type="ECO:0000256" key="2">
    <source>
        <dbReference type="ARBA" id="ARBA00010617"/>
    </source>
</evidence>
<accession>A0A1E1M986</accession>
<organism evidence="9 10">
    <name type="scientific">Rhynchosporium secalis</name>
    <name type="common">Barley scald fungus</name>
    <dbReference type="NCBI Taxonomy" id="38038"/>
    <lineage>
        <taxon>Eukaryota</taxon>
        <taxon>Fungi</taxon>
        <taxon>Dikarya</taxon>
        <taxon>Ascomycota</taxon>
        <taxon>Pezizomycotina</taxon>
        <taxon>Leotiomycetes</taxon>
        <taxon>Helotiales</taxon>
        <taxon>Ploettnerulaceae</taxon>
        <taxon>Rhynchosporium</taxon>
    </lineage>
</organism>
<evidence type="ECO:0000256" key="7">
    <source>
        <dbReference type="ARBA" id="ARBA00023033"/>
    </source>
</evidence>
<evidence type="ECO:0000313" key="10">
    <source>
        <dbReference type="Proteomes" id="UP000177625"/>
    </source>
</evidence>
<dbReference type="Gene3D" id="1.10.630.10">
    <property type="entry name" value="Cytochrome P450"/>
    <property type="match status" value="1"/>
</dbReference>
<keyword evidence="8" id="KW-0812">Transmembrane</keyword>
<dbReference type="GO" id="GO:0005506">
    <property type="term" value="F:iron ion binding"/>
    <property type="evidence" value="ECO:0007669"/>
    <property type="project" value="InterPro"/>
</dbReference>
<gene>
    <name evidence="9" type="ORF">RSE6_05997</name>
</gene>
<keyword evidence="5" id="KW-0560">Oxidoreductase</keyword>
<sequence>MGFSYLRAIVLFFVSWIVYANVHNWWKFRQLRKWGKQYGCAEVPAVPNEWPWGVERLYTLFTQMKCMSISMLNFGSDLARLPKLPITISIVHSWSQMLTSTRPRFPRRLRREAMQRHGLSHIPNVQHLLHHVVFTDEPENIQAVLATKFHDYELGPARNDAFHSLLGNGIFTAEREQWAHFRHQLKPQFTRDQVSDLESAERHINVLFKAMPETNTAGWVESADWMPLLYRFTLDASTEFLFGQSVNSQSSALHAQDSGYSAEEQANIAFADAMSKAQEHVVSCLRIARPKWWPVPKGHSEACDIVKGLADQFVRSALQKNENEKKKKPQGKVGESEDGEKKKFVLLDALVAETRDPIELRDQALHVLLAGRDTTSALLGWSILLLSRHPEIYASLRSIVISVFGTSSNPLVEPSFASLKACKELTHLLYEVLRLCPLVPINGRLAIRDTV</sequence>
<comment type="cofactor">
    <cofactor evidence="1">
        <name>heme</name>
        <dbReference type="ChEBI" id="CHEBI:30413"/>
    </cofactor>
</comment>
<dbReference type="InterPro" id="IPR047146">
    <property type="entry name" value="Cyt_P450_E_CYP52_fungi"/>
</dbReference>
<keyword evidence="3" id="KW-0349">Heme</keyword>
<dbReference type="PRINTS" id="PR00464">
    <property type="entry name" value="EP450II"/>
</dbReference>
<keyword evidence="7" id="KW-0503">Monooxygenase</keyword>
<dbReference type="PANTHER" id="PTHR24287:SF1">
    <property type="entry name" value="P450, PUTATIVE (EUROFUNG)-RELATED"/>
    <property type="match status" value="1"/>
</dbReference>
<name>A0A1E1M986_RHYSE</name>
<feature type="transmembrane region" description="Helical" evidence="8">
    <location>
        <begin position="6"/>
        <end position="26"/>
    </location>
</feature>
<evidence type="ECO:0000256" key="4">
    <source>
        <dbReference type="ARBA" id="ARBA00022723"/>
    </source>
</evidence>